<dbReference type="GO" id="GO:0006351">
    <property type="term" value="P:DNA-templated transcription"/>
    <property type="evidence" value="ECO:0007669"/>
    <property type="project" value="TreeGrafter"/>
</dbReference>
<reference evidence="6 7" key="1">
    <citation type="submission" date="2015-03" db="EMBL/GenBank/DDBJ databases">
        <title>Comparative genomics of Pseudomonas insights into diversity of traits involved in vanlence and defense.</title>
        <authorList>
            <person name="Qin Y."/>
        </authorList>
    </citation>
    <scope>NUCLEOTIDE SEQUENCE [LARGE SCALE GENOMIC DNA]</scope>
    <source>
        <strain evidence="6 7">H24</strain>
    </source>
</reference>
<gene>
    <name evidence="6" type="ORF">VD17_16000</name>
</gene>
<evidence type="ECO:0000256" key="2">
    <source>
        <dbReference type="ARBA" id="ARBA00023015"/>
    </source>
</evidence>
<keyword evidence="3" id="KW-0238">DNA-binding</keyword>
<dbReference type="PANTHER" id="PTHR30537:SF5">
    <property type="entry name" value="HTH-TYPE TRANSCRIPTIONAL ACTIVATOR TTDR-RELATED"/>
    <property type="match status" value="1"/>
</dbReference>
<evidence type="ECO:0000259" key="5">
    <source>
        <dbReference type="PROSITE" id="PS50931"/>
    </source>
</evidence>
<dbReference type="AlphaFoldDB" id="A0A0F4V7H7"/>
<sequence length="292" mass="32390">MDTLESMQAFVAIVEKGSLIAAAKVCNISATMVGNHLRALEKRLGARLINRTTRSVHLTGFGEEYFPKCQQILRLIAESDVLAQDQLLVPAGKLRISAPVSFGTQALVPALSEYLALYPEVRVQLTLADRVVDLVEEGFEAAIRIGTLPDSGLIARPLAPYRMMICASPDYLLRRGTPQEPEELGQHECLSFSQSALTDWRLKSRERTVRVAVDGHLQINNGQALRIAALHGVGIVMQPAVLLEADVREGRLVQLFADYELTSRAMHLVYLPDRYRSSTLSSFVNFMLERFA</sequence>
<evidence type="ECO:0000256" key="4">
    <source>
        <dbReference type="ARBA" id="ARBA00023163"/>
    </source>
</evidence>
<feature type="domain" description="HTH lysR-type" evidence="5">
    <location>
        <begin position="1"/>
        <end position="59"/>
    </location>
</feature>
<dbReference type="SUPFAM" id="SSF46785">
    <property type="entry name" value="Winged helix' DNA-binding domain"/>
    <property type="match status" value="1"/>
</dbReference>
<evidence type="ECO:0000256" key="3">
    <source>
        <dbReference type="ARBA" id="ARBA00023125"/>
    </source>
</evidence>
<dbReference type="Gene3D" id="3.40.190.290">
    <property type="match status" value="1"/>
</dbReference>
<dbReference type="PANTHER" id="PTHR30537">
    <property type="entry name" value="HTH-TYPE TRANSCRIPTIONAL REGULATOR"/>
    <property type="match status" value="1"/>
</dbReference>
<proteinExistence type="inferred from homology"/>
<dbReference type="InterPro" id="IPR005119">
    <property type="entry name" value="LysR_subst-bd"/>
</dbReference>
<dbReference type="RefSeq" id="WP_046054627.1">
    <property type="nucleotide sequence ID" value="NZ_LACH01000034.1"/>
</dbReference>
<accession>A0A0F4V7H7</accession>
<dbReference type="GO" id="GO:0003700">
    <property type="term" value="F:DNA-binding transcription factor activity"/>
    <property type="evidence" value="ECO:0007669"/>
    <property type="project" value="InterPro"/>
</dbReference>
<dbReference type="SUPFAM" id="SSF53850">
    <property type="entry name" value="Periplasmic binding protein-like II"/>
    <property type="match status" value="1"/>
</dbReference>
<dbReference type="GO" id="GO:0043565">
    <property type="term" value="F:sequence-specific DNA binding"/>
    <property type="evidence" value="ECO:0007669"/>
    <property type="project" value="TreeGrafter"/>
</dbReference>
<evidence type="ECO:0000256" key="1">
    <source>
        <dbReference type="ARBA" id="ARBA00009437"/>
    </source>
</evidence>
<dbReference type="Proteomes" id="UP000033400">
    <property type="component" value="Unassembled WGS sequence"/>
</dbReference>
<dbReference type="CDD" id="cd08477">
    <property type="entry name" value="PBP2_CrgA_like_8"/>
    <property type="match status" value="1"/>
</dbReference>
<dbReference type="PATRIC" id="fig|294.133.peg.2797"/>
<evidence type="ECO:0000313" key="6">
    <source>
        <dbReference type="EMBL" id="KJZ64699.1"/>
    </source>
</evidence>
<keyword evidence="2" id="KW-0805">Transcription regulation</keyword>
<dbReference type="Gene3D" id="1.10.10.10">
    <property type="entry name" value="Winged helix-like DNA-binding domain superfamily/Winged helix DNA-binding domain"/>
    <property type="match status" value="1"/>
</dbReference>
<dbReference type="InterPro" id="IPR000847">
    <property type="entry name" value="LysR_HTH_N"/>
</dbReference>
<dbReference type="OrthoDB" id="9786526at2"/>
<evidence type="ECO:0000313" key="7">
    <source>
        <dbReference type="Proteomes" id="UP000033400"/>
    </source>
</evidence>
<dbReference type="Pfam" id="PF03466">
    <property type="entry name" value="LysR_substrate"/>
    <property type="match status" value="1"/>
</dbReference>
<dbReference type="InterPro" id="IPR036388">
    <property type="entry name" value="WH-like_DNA-bd_sf"/>
</dbReference>
<dbReference type="InterPro" id="IPR036390">
    <property type="entry name" value="WH_DNA-bd_sf"/>
</dbReference>
<dbReference type="EMBL" id="LACH01000034">
    <property type="protein sequence ID" value="KJZ64699.1"/>
    <property type="molecule type" value="Genomic_DNA"/>
</dbReference>
<name>A0A0F4V7H7_PSEFL</name>
<dbReference type="InterPro" id="IPR058163">
    <property type="entry name" value="LysR-type_TF_proteobact-type"/>
</dbReference>
<dbReference type="FunFam" id="1.10.10.10:FF:000001">
    <property type="entry name" value="LysR family transcriptional regulator"/>
    <property type="match status" value="1"/>
</dbReference>
<comment type="similarity">
    <text evidence="1">Belongs to the LysR transcriptional regulatory family.</text>
</comment>
<dbReference type="PROSITE" id="PS50931">
    <property type="entry name" value="HTH_LYSR"/>
    <property type="match status" value="1"/>
</dbReference>
<comment type="caution">
    <text evidence="6">The sequence shown here is derived from an EMBL/GenBank/DDBJ whole genome shotgun (WGS) entry which is preliminary data.</text>
</comment>
<organism evidence="6 7">
    <name type="scientific">Pseudomonas fluorescens</name>
    <dbReference type="NCBI Taxonomy" id="294"/>
    <lineage>
        <taxon>Bacteria</taxon>
        <taxon>Pseudomonadati</taxon>
        <taxon>Pseudomonadota</taxon>
        <taxon>Gammaproteobacteria</taxon>
        <taxon>Pseudomonadales</taxon>
        <taxon>Pseudomonadaceae</taxon>
        <taxon>Pseudomonas</taxon>
    </lineage>
</organism>
<dbReference type="Pfam" id="PF00126">
    <property type="entry name" value="HTH_1"/>
    <property type="match status" value="1"/>
</dbReference>
<keyword evidence="4" id="KW-0804">Transcription</keyword>
<protein>
    <submittedName>
        <fullName evidence="6">LysR family transcriptional regulator</fullName>
    </submittedName>
</protein>
<dbReference type="FunFam" id="3.40.190.290:FF:000001">
    <property type="entry name" value="Transcriptional regulator, LysR family"/>
    <property type="match status" value="1"/>
</dbReference>